<feature type="compositionally biased region" description="Polar residues" evidence="3">
    <location>
        <begin position="288"/>
        <end position="298"/>
    </location>
</feature>
<feature type="compositionally biased region" description="Basic residues" evidence="3">
    <location>
        <begin position="260"/>
        <end position="272"/>
    </location>
</feature>
<evidence type="ECO:0000256" key="2">
    <source>
        <dbReference type="PROSITE-ProRule" id="PRU00035"/>
    </source>
</evidence>
<dbReference type="PROSITE" id="PS50014">
    <property type="entry name" value="BROMODOMAIN_2"/>
    <property type="match status" value="1"/>
</dbReference>
<dbReference type="Pfam" id="PF00439">
    <property type="entry name" value="Bromodomain"/>
    <property type="match status" value="1"/>
</dbReference>
<dbReference type="SUPFAM" id="SSF47370">
    <property type="entry name" value="Bromodomain"/>
    <property type="match status" value="1"/>
</dbReference>
<evidence type="ECO:0000313" key="6">
    <source>
        <dbReference type="Proteomes" id="UP000623129"/>
    </source>
</evidence>
<dbReference type="OrthoDB" id="21449at2759"/>
<feature type="domain" description="Bromo" evidence="4">
    <location>
        <begin position="159"/>
        <end position="229"/>
    </location>
</feature>
<dbReference type="PANTHER" id="PTHR22881">
    <property type="entry name" value="BROMODOMAIN CONTAINING PROTEIN"/>
    <property type="match status" value="1"/>
</dbReference>
<evidence type="ECO:0000259" key="4">
    <source>
        <dbReference type="PROSITE" id="PS50014"/>
    </source>
</evidence>
<organism evidence="5 6">
    <name type="scientific">Carex littledalei</name>
    <dbReference type="NCBI Taxonomy" id="544730"/>
    <lineage>
        <taxon>Eukaryota</taxon>
        <taxon>Viridiplantae</taxon>
        <taxon>Streptophyta</taxon>
        <taxon>Embryophyta</taxon>
        <taxon>Tracheophyta</taxon>
        <taxon>Spermatophyta</taxon>
        <taxon>Magnoliopsida</taxon>
        <taxon>Liliopsida</taxon>
        <taxon>Poales</taxon>
        <taxon>Cyperaceae</taxon>
        <taxon>Cyperoideae</taxon>
        <taxon>Cariceae</taxon>
        <taxon>Carex</taxon>
        <taxon>Carex subgen. Euthyceras</taxon>
    </lineage>
</organism>
<dbReference type="InterPro" id="IPR001487">
    <property type="entry name" value="Bromodomain"/>
</dbReference>
<accession>A0A833QT35</accession>
<feature type="compositionally biased region" description="Basic and acidic residues" evidence="3">
    <location>
        <begin position="245"/>
        <end position="259"/>
    </location>
</feature>
<dbReference type="Gene3D" id="1.20.920.10">
    <property type="entry name" value="Bromodomain-like"/>
    <property type="match status" value="1"/>
</dbReference>
<feature type="region of interest" description="Disordered" evidence="3">
    <location>
        <begin position="1"/>
        <end position="147"/>
    </location>
</feature>
<dbReference type="InterPro" id="IPR036427">
    <property type="entry name" value="Bromodomain-like_sf"/>
</dbReference>
<evidence type="ECO:0000256" key="3">
    <source>
        <dbReference type="SAM" id="MobiDB-lite"/>
    </source>
</evidence>
<dbReference type="Proteomes" id="UP000623129">
    <property type="component" value="Unassembled WGS sequence"/>
</dbReference>
<feature type="region of interest" description="Disordered" evidence="3">
    <location>
        <begin position="245"/>
        <end position="311"/>
    </location>
</feature>
<dbReference type="SMART" id="SM00297">
    <property type="entry name" value="BROMO"/>
    <property type="match status" value="1"/>
</dbReference>
<dbReference type="AlphaFoldDB" id="A0A833QT35"/>
<evidence type="ECO:0000256" key="1">
    <source>
        <dbReference type="ARBA" id="ARBA00023117"/>
    </source>
</evidence>
<proteinExistence type="predicted"/>
<evidence type="ECO:0000313" key="5">
    <source>
        <dbReference type="EMBL" id="KAF3324874.1"/>
    </source>
</evidence>
<dbReference type="PANTHER" id="PTHR22881:SF27">
    <property type="entry name" value="BROMODOMAIN CONTAINING 7_9"/>
    <property type="match status" value="1"/>
</dbReference>
<dbReference type="CDD" id="cd04369">
    <property type="entry name" value="Bromodomain"/>
    <property type="match status" value="1"/>
</dbReference>
<keyword evidence="6" id="KW-1185">Reference proteome</keyword>
<dbReference type="PRINTS" id="PR00503">
    <property type="entry name" value="BROMODOMAIN"/>
</dbReference>
<name>A0A833QT35_9POAL</name>
<dbReference type="EMBL" id="SWLB01000021">
    <property type="protein sequence ID" value="KAF3324874.1"/>
    <property type="molecule type" value="Genomic_DNA"/>
</dbReference>
<feature type="compositionally biased region" description="Polar residues" evidence="3">
    <location>
        <begin position="67"/>
        <end position="86"/>
    </location>
</feature>
<sequence>MGNSSKASAPLDMTRRRGRKKKGRPSLVDLKKRSLRLQKQQEEQESLKRKRRNPNPTPSNSIPNLRFPNSNSGRRSTRQNPNPSTSDQDKDDEEEKNTSRKEKKLRLVLDAASNSPDRAESETKLGAKATGGDAELSDPGPTTPMPDKKLLIVILERLQKKDTYGVFSEPVDREELPDYHEIIDHPMDFGTVREKLEKGEYANLEQLESDIFLICSNAMVYNASDTIYYRQARTIEELAKKDFTNLKTETENREQEPKPAPRRGRPPLKKPGRPPAAEHVVPDPSPDVGSSNAGTSGRSPIFRGQDQPCKQPDKAAIVDLPKNLFGVRVLENNWSSEHRSERNDDFSGLGFKGGWSKWGKKLTEIDASRRSTYDHPIPSDSMQDLPIFSTFDSERKALIPVGIHQPHAYSHSLARFAAKLSPAAWKIVAKRIEQVLPPGTKFGRSWVGESEGTQETHPPK</sequence>
<comment type="caution">
    <text evidence="5">The sequence shown here is derived from an EMBL/GenBank/DDBJ whole genome shotgun (WGS) entry which is preliminary data.</text>
</comment>
<protein>
    <submittedName>
        <fullName evidence="5">Bromodomain and PHD finger-containing protein 3</fullName>
    </submittedName>
</protein>
<keyword evidence="1 2" id="KW-0103">Bromodomain</keyword>
<gene>
    <name evidence="5" type="ORF">FCM35_KLT11031</name>
</gene>
<dbReference type="InterPro" id="IPR051831">
    <property type="entry name" value="Bromodomain_contain_prot"/>
</dbReference>
<reference evidence="5" key="1">
    <citation type="submission" date="2020-01" db="EMBL/GenBank/DDBJ databases">
        <title>Genome sequence of Kobresia littledalei, the first chromosome-level genome in the family Cyperaceae.</title>
        <authorList>
            <person name="Qu G."/>
        </authorList>
    </citation>
    <scope>NUCLEOTIDE SEQUENCE</scope>
    <source>
        <strain evidence="5">C.B.Clarke</strain>
        <tissue evidence="5">Leaf</tissue>
    </source>
</reference>